<dbReference type="AlphaFoldDB" id="A2FW31"/>
<sequence>MSIDLLLKSICNSADLSEVPIRFGEDKILSEMTPRYEYHEPLTSSAAKAFFILNYYFSNRRMPNQDFEADKAVILKQTLKIAKCFSEICCVKGLANETLNCLGIVQMINFGLWNDSNPLLVLTNEAFDFKYIHEVMFTKQRLPKILNELRNNFCLYKKTQILLDRTRTAIRIELEKVSGTTGSQIFNKNWENQNTMQALHVLVVGIKSGKLYCHDRVVCDKENFEGFVSLFSR</sequence>
<dbReference type="SMART" id="SM00973">
    <property type="entry name" value="Sec63"/>
    <property type="match status" value="1"/>
</dbReference>
<dbReference type="STRING" id="5722.A2FW31"/>
<dbReference type="InParanoid" id="A2FW31"/>
<feature type="domain" description="SEC63" evidence="1">
    <location>
        <begin position="1"/>
        <end position="230"/>
    </location>
</feature>
<dbReference type="EMBL" id="DS114076">
    <property type="protein sequence ID" value="EAX90878.1"/>
    <property type="molecule type" value="Genomic_DNA"/>
</dbReference>
<dbReference type="SUPFAM" id="SSF158702">
    <property type="entry name" value="Sec63 N-terminal domain-like"/>
    <property type="match status" value="1"/>
</dbReference>
<protein>
    <recommendedName>
        <fullName evidence="1">SEC63 domain-containing protein</fullName>
    </recommendedName>
</protein>
<gene>
    <name evidence="2" type="ORF">TVAG_334900</name>
</gene>
<name>A2FW31_TRIV3</name>
<organism evidence="2 3">
    <name type="scientific">Trichomonas vaginalis (strain ATCC PRA-98 / G3)</name>
    <dbReference type="NCBI Taxonomy" id="412133"/>
    <lineage>
        <taxon>Eukaryota</taxon>
        <taxon>Metamonada</taxon>
        <taxon>Parabasalia</taxon>
        <taxon>Trichomonadida</taxon>
        <taxon>Trichomonadidae</taxon>
        <taxon>Trichomonas</taxon>
    </lineage>
</organism>
<reference evidence="2" key="2">
    <citation type="journal article" date="2007" name="Science">
        <title>Draft genome sequence of the sexually transmitted pathogen Trichomonas vaginalis.</title>
        <authorList>
            <person name="Carlton J.M."/>
            <person name="Hirt R.P."/>
            <person name="Silva J.C."/>
            <person name="Delcher A.L."/>
            <person name="Schatz M."/>
            <person name="Zhao Q."/>
            <person name="Wortman J.R."/>
            <person name="Bidwell S.L."/>
            <person name="Alsmark U.C.M."/>
            <person name="Besteiro S."/>
            <person name="Sicheritz-Ponten T."/>
            <person name="Noel C.J."/>
            <person name="Dacks J.B."/>
            <person name="Foster P.G."/>
            <person name="Simillion C."/>
            <person name="Van de Peer Y."/>
            <person name="Miranda-Saavedra D."/>
            <person name="Barton G.J."/>
            <person name="Westrop G.D."/>
            <person name="Mueller S."/>
            <person name="Dessi D."/>
            <person name="Fiori P.L."/>
            <person name="Ren Q."/>
            <person name="Paulsen I."/>
            <person name="Zhang H."/>
            <person name="Bastida-Corcuera F.D."/>
            <person name="Simoes-Barbosa A."/>
            <person name="Brown M.T."/>
            <person name="Hayes R.D."/>
            <person name="Mukherjee M."/>
            <person name="Okumura C.Y."/>
            <person name="Schneider R."/>
            <person name="Smith A.J."/>
            <person name="Vanacova S."/>
            <person name="Villalvazo M."/>
            <person name="Haas B.J."/>
            <person name="Pertea M."/>
            <person name="Feldblyum T.V."/>
            <person name="Utterback T.R."/>
            <person name="Shu C.L."/>
            <person name="Osoegawa K."/>
            <person name="de Jong P.J."/>
            <person name="Hrdy I."/>
            <person name="Horvathova L."/>
            <person name="Zubacova Z."/>
            <person name="Dolezal P."/>
            <person name="Malik S.B."/>
            <person name="Logsdon J.M. Jr."/>
            <person name="Henze K."/>
            <person name="Gupta A."/>
            <person name="Wang C.C."/>
            <person name="Dunne R.L."/>
            <person name="Upcroft J.A."/>
            <person name="Upcroft P."/>
            <person name="White O."/>
            <person name="Salzberg S.L."/>
            <person name="Tang P."/>
            <person name="Chiu C.-H."/>
            <person name="Lee Y.-S."/>
            <person name="Embley T.M."/>
            <person name="Coombs G.H."/>
            <person name="Mottram J.C."/>
            <person name="Tachezy J."/>
            <person name="Fraser-Liggett C.M."/>
            <person name="Johnson P.J."/>
        </authorList>
    </citation>
    <scope>NUCLEOTIDE SEQUENCE [LARGE SCALE GENOMIC DNA]</scope>
    <source>
        <strain evidence="2">G3</strain>
    </source>
</reference>
<dbReference type="OrthoDB" id="5575at2759"/>
<evidence type="ECO:0000313" key="3">
    <source>
        <dbReference type="Proteomes" id="UP000001542"/>
    </source>
</evidence>
<proteinExistence type="predicted"/>
<dbReference type="Gene3D" id="1.10.3380.10">
    <property type="entry name" value="Sec63 N-terminal domain-like domain"/>
    <property type="match status" value="1"/>
</dbReference>
<dbReference type="Pfam" id="PF02889">
    <property type="entry name" value="Sec63"/>
    <property type="match status" value="1"/>
</dbReference>
<keyword evidence="3" id="KW-1185">Reference proteome</keyword>
<accession>A2FW31</accession>
<dbReference type="SMR" id="A2FW31"/>
<dbReference type="VEuPathDB" id="TrichDB:TVAG_334900"/>
<dbReference type="VEuPathDB" id="TrichDB:TVAGG3_0996900"/>
<dbReference type="Proteomes" id="UP000001542">
    <property type="component" value="Unassembled WGS sequence"/>
</dbReference>
<evidence type="ECO:0000259" key="1">
    <source>
        <dbReference type="SMART" id="SM00973"/>
    </source>
</evidence>
<dbReference type="InterPro" id="IPR004179">
    <property type="entry name" value="Sec63-dom"/>
</dbReference>
<reference evidence="2" key="1">
    <citation type="submission" date="2006-10" db="EMBL/GenBank/DDBJ databases">
        <authorList>
            <person name="Amadeo P."/>
            <person name="Zhao Q."/>
            <person name="Wortman J."/>
            <person name="Fraser-Liggett C."/>
            <person name="Carlton J."/>
        </authorList>
    </citation>
    <scope>NUCLEOTIDE SEQUENCE</scope>
    <source>
        <strain evidence="2">G3</strain>
    </source>
</reference>
<evidence type="ECO:0000313" key="2">
    <source>
        <dbReference type="EMBL" id="EAX90878.1"/>
    </source>
</evidence>